<dbReference type="AlphaFoldDB" id="A0AAJ6NMI0"/>
<keyword evidence="2" id="KW-0378">Hydrolase</keyword>
<keyword evidence="2" id="KW-0255">Endonuclease</keyword>
<feature type="domain" description="Putative restriction endonuclease" evidence="1">
    <location>
        <begin position="24"/>
        <end position="177"/>
    </location>
</feature>
<protein>
    <submittedName>
        <fullName evidence="2">Uma2 family endonuclease</fullName>
    </submittedName>
</protein>
<reference evidence="2 3" key="1">
    <citation type="journal article" date="2023" name="Limnol Oceanogr Lett">
        <title>Environmental adaptations by the intertidal Antarctic cyanobacterium Halotia branconii CENA392 as revealed using long-read genome sequencing.</title>
        <authorList>
            <person name="Dextro R.B."/>
            <person name="Delbaje E."/>
            <person name="Freitas P.N.N."/>
            <person name="Geraldes V."/>
            <person name="Pinto E."/>
            <person name="Long P.F."/>
            <person name="Fiore M.F."/>
        </authorList>
    </citation>
    <scope>NUCLEOTIDE SEQUENCE [LARGE SCALE GENOMIC DNA]</scope>
    <source>
        <strain evidence="2 3">CENA392</strain>
    </source>
</reference>
<name>A0AAJ6NMI0_9CYAN</name>
<dbReference type="InterPro" id="IPR011335">
    <property type="entry name" value="Restrct_endonuc-II-like"/>
</dbReference>
<evidence type="ECO:0000313" key="2">
    <source>
        <dbReference type="EMBL" id="WGV23254.1"/>
    </source>
</evidence>
<sequence length="184" mass="20883">MTVTTAKWSLADYHLMIEVGLLVDRHVELLNGEVINMAPEKPEHAQLNTDTADYLRELLGKQALVRDAKPITLPESGSEPQPDLAIVEPHRAIYRTHHPYPENIFWLIEYANSSLSKDLNAKRKAYAAAAIKEYWIVDLKHRQVKIFREPVNGDYCSEVTLKIGEISPLAFPEITVSIQRLLEG</sequence>
<dbReference type="InterPro" id="IPR008538">
    <property type="entry name" value="Uma2"/>
</dbReference>
<dbReference type="PANTHER" id="PTHR35400:SF1">
    <property type="entry name" value="SLR1083 PROTEIN"/>
    <property type="match status" value="1"/>
</dbReference>
<keyword evidence="3" id="KW-1185">Reference proteome</keyword>
<dbReference type="Proteomes" id="UP001223520">
    <property type="component" value="Chromosome"/>
</dbReference>
<accession>A0AAJ6NMI0</accession>
<keyword evidence="2" id="KW-0540">Nuclease</keyword>
<organism evidence="2 3">
    <name type="scientific">Halotia branconii CENA392</name>
    <dbReference type="NCBI Taxonomy" id="1539056"/>
    <lineage>
        <taxon>Bacteria</taxon>
        <taxon>Bacillati</taxon>
        <taxon>Cyanobacteriota</taxon>
        <taxon>Cyanophyceae</taxon>
        <taxon>Nostocales</taxon>
        <taxon>Nodulariaceae</taxon>
        <taxon>Halotia</taxon>
    </lineage>
</organism>
<dbReference type="EMBL" id="CP124543">
    <property type="protein sequence ID" value="WGV23254.1"/>
    <property type="molecule type" value="Genomic_DNA"/>
</dbReference>
<proteinExistence type="predicted"/>
<dbReference type="KEGG" id="hbq:QI031_15615"/>
<dbReference type="GO" id="GO:0004519">
    <property type="term" value="F:endonuclease activity"/>
    <property type="evidence" value="ECO:0007669"/>
    <property type="project" value="UniProtKB-KW"/>
</dbReference>
<evidence type="ECO:0000259" key="1">
    <source>
        <dbReference type="Pfam" id="PF05685"/>
    </source>
</evidence>
<dbReference type="Gene3D" id="3.90.1570.10">
    <property type="entry name" value="tt1808, chain A"/>
    <property type="match status" value="1"/>
</dbReference>
<evidence type="ECO:0000313" key="3">
    <source>
        <dbReference type="Proteomes" id="UP001223520"/>
    </source>
</evidence>
<dbReference type="Pfam" id="PF05685">
    <property type="entry name" value="Uma2"/>
    <property type="match status" value="1"/>
</dbReference>
<dbReference type="CDD" id="cd06260">
    <property type="entry name" value="DUF820-like"/>
    <property type="match status" value="1"/>
</dbReference>
<dbReference type="RefSeq" id="WP_281480579.1">
    <property type="nucleotide sequence ID" value="NZ_CP124543.1"/>
</dbReference>
<gene>
    <name evidence="2" type="ORF">QI031_15615</name>
</gene>
<dbReference type="InterPro" id="IPR012296">
    <property type="entry name" value="Nuclease_put_TT1808"/>
</dbReference>
<dbReference type="PANTHER" id="PTHR35400">
    <property type="entry name" value="SLR1083 PROTEIN"/>
    <property type="match status" value="1"/>
</dbReference>
<dbReference type="SUPFAM" id="SSF52980">
    <property type="entry name" value="Restriction endonuclease-like"/>
    <property type="match status" value="1"/>
</dbReference>